<gene>
    <name evidence="2" type="ORF">SAMN02745975_02923</name>
</gene>
<proteinExistence type="predicted"/>
<protein>
    <submittedName>
        <fullName evidence="2">Uncharacterized protein</fullName>
    </submittedName>
</protein>
<dbReference type="EMBL" id="FQZV01000043">
    <property type="protein sequence ID" value="SHJ80693.1"/>
    <property type="molecule type" value="Genomic_DNA"/>
</dbReference>
<organism evidence="2 3">
    <name type="scientific">Geosporobacter subterraneus DSM 17957</name>
    <dbReference type="NCBI Taxonomy" id="1121919"/>
    <lineage>
        <taxon>Bacteria</taxon>
        <taxon>Bacillati</taxon>
        <taxon>Bacillota</taxon>
        <taxon>Clostridia</taxon>
        <taxon>Peptostreptococcales</taxon>
        <taxon>Thermotaleaceae</taxon>
        <taxon>Geosporobacter</taxon>
    </lineage>
</organism>
<feature type="compositionally biased region" description="Basic and acidic residues" evidence="1">
    <location>
        <begin position="1"/>
        <end position="13"/>
    </location>
</feature>
<feature type="region of interest" description="Disordered" evidence="1">
    <location>
        <begin position="1"/>
        <end position="43"/>
    </location>
</feature>
<dbReference type="AlphaFoldDB" id="A0A1M6MBN4"/>
<dbReference type="Proteomes" id="UP000184536">
    <property type="component" value="Unassembled WGS sequence"/>
</dbReference>
<evidence type="ECO:0000256" key="1">
    <source>
        <dbReference type="SAM" id="MobiDB-lite"/>
    </source>
</evidence>
<evidence type="ECO:0000313" key="3">
    <source>
        <dbReference type="Proteomes" id="UP000184536"/>
    </source>
</evidence>
<name>A0A1M6MBN4_9FIRM</name>
<sequence length="43" mass="4795">MSKELSEATEKVKNTAKSRVCHPEHSEGSEELSAFKDSSFHSE</sequence>
<keyword evidence="3" id="KW-1185">Reference proteome</keyword>
<reference evidence="3" key="1">
    <citation type="submission" date="2016-11" db="EMBL/GenBank/DDBJ databases">
        <authorList>
            <person name="Varghese N."/>
            <person name="Submissions S."/>
        </authorList>
    </citation>
    <scope>NUCLEOTIDE SEQUENCE [LARGE SCALE GENOMIC DNA]</scope>
    <source>
        <strain evidence="3">DSM 17957</strain>
    </source>
</reference>
<accession>A0A1M6MBN4</accession>
<dbReference type="STRING" id="1121919.SAMN02745975_02923"/>
<evidence type="ECO:0000313" key="2">
    <source>
        <dbReference type="EMBL" id="SHJ80693.1"/>
    </source>
</evidence>